<dbReference type="EMBL" id="LYXU01000145">
    <property type="protein sequence ID" value="OBS15603.1"/>
    <property type="molecule type" value="Genomic_DNA"/>
</dbReference>
<protein>
    <submittedName>
        <fullName evidence="3">Uncharacterized protein</fullName>
    </submittedName>
</protein>
<organism evidence="3 4">
    <name type="scientific">Fusarium poae</name>
    <dbReference type="NCBI Taxonomy" id="36050"/>
    <lineage>
        <taxon>Eukaryota</taxon>
        <taxon>Fungi</taxon>
        <taxon>Dikarya</taxon>
        <taxon>Ascomycota</taxon>
        <taxon>Pezizomycotina</taxon>
        <taxon>Sordariomycetes</taxon>
        <taxon>Hypocreomycetidae</taxon>
        <taxon>Hypocreales</taxon>
        <taxon>Nectriaceae</taxon>
        <taxon>Fusarium</taxon>
    </lineage>
</organism>
<evidence type="ECO:0000313" key="1">
    <source>
        <dbReference type="EMBL" id="OBS15603.1"/>
    </source>
</evidence>
<comment type="caution">
    <text evidence="3">The sequence shown here is derived from an EMBL/GenBank/DDBJ whole genome shotgun (WGS) entry which is preliminary data.</text>
</comment>
<reference evidence="3 4" key="1">
    <citation type="submission" date="2016-06" db="EMBL/GenBank/DDBJ databases">
        <title>Living apart together: crosstalk between the core and supernumerary genomes in a fungal plant pathogen.</title>
        <authorList>
            <person name="Vanheule A."/>
            <person name="Audenaert K."/>
            <person name="Warris S."/>
            <person name="Van De Geest H."/>
            <person name="Schijlen E."/>
            <person name="Hofte M."/>
            <person name="De Saeger S."/>
            <person name="Haesaert G."/>
            <person name="Waalwijk C."/>
            <person name="Van Der Lee T."/>
        </authorList>
    </citation>
    <scope>NUCLEOTIDE SEQUENCE [LARGE SCALE GENOMIC DNA]</scope>
    <source>
        <strain evidence="3 4">2516</strain>
    </source>
</reference>
<dbReference type="Proteomes" id="UP000091967">
    <property type="component" value="Unassembled WGS sequence"/>
</dbReference>
<dbReference type="EMBL" id="LYXU01000040">
    <property type="protein sequence ID" value="OBS17185.1"/>
    <property type="molecule type" value="Genomic_DNA"/>
</dbReference>
<dbReference type="EMBL" id="LYXU01000044">
    <property type="protein sequence ID" value="OBS17129.1"/>
    <property type="molecule type" value="Genomic_DNA"/>
</dbReference>
<accession>A0A1B8A9Q0</accession>
<evidence type="ECO:0000313" key="3">
    <source>
        <dbReference type="EMBL" id="OBS17185.1"/>
    </source>
</evidence>
<gene>
    <name evidence="3" type="ORF">FPOA_12308</name>
    <name evidence="2" type="ORF">FPOA_12342</name>
    <name evidence="1" type="ORF">FPOA_13551</name>
</gene>
<evidence type="ECO:0000313" key="4">
    <source>
        <dbReference type="Proteomes" id="UP000091967"/>
    </source>
</evidence>
<dbReference type="AlphaFoldDB" id="A0A1B8A9Q0"/>
<sequence length="156" mass="18023">MGLPCLAPLFSRLTHLLNNNEGTSWTDRCHLTQERMKGAFRHKKISLQMLRRKRQTPSQSHDTNNLVSRQHSSMLYATRYEPSCTTKRRSKEPVYHHVVPAPVAIPYYIDRACQTDFCQTSPPSTDDLVFARALDECRIPDGRPPPPYAPRDDFRL</sequence>
<evidence type="ECO:0000313" key="2">
    <source>
        <dbReference type="EMBL" id="OBS17129.1"/>
    </source>
</evidence>
<name>A0A1B8A9Q0_FUSPO</name>
<proteinExistence type="predicted"/>
<keyword evidence="4" id="KW-1185">Reference proteome</keyword>